<gene>
    <name evidence="3" type="primary">LOC101848003</name>
</gene>
<evidence type="ECO:0000256" key="1">
    <source>
        <dbReference type="SAM" id="Phobius"/>
    </source>
</evidence>
<dbReference type="PANTHER" id="PTHR10974">
    <property type="entry name" value="FI08016P-RELATED"/>
    <property type="match status" value="1"/>
</dbReference>
<proteinExistence type="predicted"/>
<name>A0ABM0K7T1_APLCA</name>
<dbReference type="Pfam" id="PF02995">
    <property type="entry name" value="DUF229"/>
    <property type="match status" value="1"/>
</dbReference>
<dbReference type="GeneID" id="101848003"/>
<reference evidence="3" key="1">
    <citation type="submission" date="2025-08" db="UniProtKB">
        <authorList>
            <consortium name="RefSeq"/>
        </authorList>
    </citation>
    <scope>IDENTIFICATION</scope>
</reference>
<dbReference type="InterPro" id="IPR017850">
    <property type="entry name" value="Alkaline_phosphatase_core_sf"/>
</dbReference>
<organism evidence="2 3">
    <name type="scientific">Aplysia californica</name>
    <name type="common">California sea hare</name>
    <dbReference type="NCBI Taxonomy" id="6500"/>
    <lineage>
        <taxon>Eukaryota</taxon>
        <taxon>Metazoa</taxon>
        <taxon>Spiralia</taxon>
        <taxon>Lophotrochozoa</taxon>
        <taxon>Mollusca</taxon>
        <taxon>Gastropoda</taxon>
        <taxon>Heterobranchia</taxon>
        <taxon>Euthyneura</taxon>
        <taxon>Tectipleura</taxon>
        <taxon>Aplysiida</taxon>
        <taxon>Aplysioidea</taxon>
        <taxon>Aplysiidae</taxon>
        <taxon>Aplysia</taxon>
    </lineage>
</organism>
<evidence type="ECO:0000313" key="2">
    <source>
        <dbReference type="Proteomes" id="UP000694888"/>
    </source>
</evidence>
<keyword evidence="2" id="KW-1185">Reference proteome</keyword>
<dbReference type="RefSeq" id="XP_005110812.3">
    <property type="nucleotide sequence ID" value="XM_005110755.3"/>
</dbReference>
<dbReference type="Gene3D" id="3.40.720.10">
    <property type="entry name" value="Alkaline Phosphatase, subunit A"/>
    <property type="match status" value="1"/>
</dbReference>
<evidence type="ECO:0000313" key="3">
    <source>
        <dbReference type="RefSeq" id="XP_005110812.3"/>
    </source>
</evidence>
<sequence>MVSLLLRNSRPGIRSHIIKLLKLGIAVTVVYILTSYLRLIAFPHRALTDTMVTNQNRIAEIGVLKRTVTDQKCVHPQLNVHDPAIMKFYKEYKKLDCFRDAEWVSLSRGQFVKSSEVEAKVGKMECDLTPIERDGDFNVKDGKRMAGVANGTKIDRDFYRVECRAAGGKTYKNIHAGIRNDKTIADRAKTFVGEKGLGLDIFIFGQDSTSRLAMLRHQPKTREYLVKELGAIELEGYNILGDGTPAALLPILTGKREEELPEARRGFKGAEPVDRFPWIWDYLKGKGYATMWTEQAPGVGTFHYRMLGFKEQPVDHFYRPFSLVEEKFLEKGRHLCLGSRSRYGVVLDYSLDMWNSYPKDRRKFAFSFMTFPSHSNNNELAAQDEELRDHLRKFKEAGHLDNTLLIVMADHGARFENVRATDQGKLEERLPYFAVRFPPWVHQKHPEIVDNFRHNAQMLTTPFDVHETLREVANFTGTGPADVTKRAVSLFKRIPDTRLCENAEVDDHWCACLSWQEIALDSPETLSAVNETVKFFNSLTEKYSSKCARLEVDQVISASQHTTRQSVLKFKDTNDGGRGRFGKMTDNTRRSLVTYQVTFITKPGGGRFDVTLSRNTDTGAFYVDTTGVSRTNAYGDQPKCVASEAPHLRMFCLCV</sequence>
<accession>A0ABM0K7T1</accession>
<dbReference type="SUPFAM" id="SSF53649">
    <property type="entry name" value="Alkaline phosphatase-like"/>
    <property type="match status" value="1"/>
</dbReference>
<keyword evidence="1" id="KW-0472">Membrane</keyword>
<dbReference type="CDD" id="cd16021">
    <property type="entry name" value="ALP_like"/>
    <property type="match status" value="1"/>
</dbReference>
<dbReference type="InterPro" id="IPR004245">
    <property type="entry name" value="DUF229"/>
</dbReference>
<protein>
    <submittedName>
        <fullName evidence="3">Uncharacterized protein LOC101848003</fullName>
    </submittedName>
</protein>
<feature type="transmembrane region" description="Helical" evidence="1">
    <location>
        <begin position="20"/>
        <end position="41"/>
    </location>
</feature>
<dbReference type="PANTHER" id="PTHR10974:SF1">
    <property type="entry name" value="FI08016P-RELATED"/>
    <property type="match status" value="1"/>
</dbReference>
<dbReference type="Proteomes" id="UP000694888">
    <property type="component" value="Unplaced"/>
</dbReference>
<keyword evidence="1" id="KW-1133">Transmembrane helix</keyword>
<keyword evidence="1" id="KW-0812">Transmembrane</keyword>